<dbReference type="PANTHER" id="PTHR30399:SF1">
    <property type="entry name" value="UTP PYROPHOSPHATASE"/>
    <property type="match status" value="1"/>
</dbReference>
<keyword evidence="2" id="KW-0378">Hydrolase</keyword>
<dbReference type="Gene3D" id="3.30.2010.10">
    <property type="entry name" value="Metalloproteases ('zincins'), catalytic domain"/>
    <property type="match status" value="1"/>
</dbReference>
<evidence type="ECO:0000259" key="1">
    <source>
        <dbReference type="Pfam" id="PF01863"/>
    </source>
</evidence>
<evidence type="ECO:0000313" key="3">
    <source>
        <dbReference type="Proteomes" id="UP001301152"/>
    </source>
</evidence>
<dbReference type="Proteomes" id="UP001301152">
    <property type="component" value="Unassembled WGS sequence"/>
</dbReference>
<organism evidence="2 3">
    <name type="scientific">Acetobacter thailandicus</name>
    <dbReference type="NCBI Taxonomy" id="1502842"/>
    <lineage>
        <taxon>Bacteria</taxon>
        <taxon>Pseudomonadati</taxon>
        <taxon>Pseudomonadota</taxon>
        <taxon>Alphaproteobacteria</taxon>
        <taxon>Acetobacterales</taxon>
        <taxon>Acetobacteraceae</taxon>
        <taxon>Acetobacter</taxon>
    </lineage>
</organism>
<proteinExistence type="predicted"/>
<name>A0ABT3QCJ6_9PROT</name>
<evidence type="ECO:0000313" key="2">
    <source>
        <dbReference type="EMBL" id="MCX2562984.1"/>
    </source>
</evidence>
<keyword evidence="2" id="KW-0645">Protease</keyword>
<sequence>MLHTDDNTVVFDQTEVPVIWRSSQRTRRLSARIDPRQRALLVTHPPSYPRTKALLFLKQQKDWILEHFEKLSYFPVLLTPGQVITLCDMPYTIIHDPEAQGGAWLTDTTLVVTGQPEFTGRRITDFLKNYARKALTLELQALSHSQNMQPSRLDIRDTKSRWGSCNSQGRIMLSWRLVLTPAIVRHYLMAHELSHLKHMNHSSAFWHLTDTLTPHRKEAEAWLKHYGAALMAAG</sequence>
<dbReference type="InterPro" id="IPR002725">
    <property type="entry name" value="YgjP-like_metallopeptidase"/>
</dbReference>
<keyword evidence="3" id="KW-1185">Reference proteome</keyword>
<dbReference type="EMBL" id="JAPIUZ010000001">
    <property type="protein sequence ID" value="MCX2562984.1"/>
    <property type="molecule type" value="Genomic_DNA"/>
</dbReference>
<dbReference type="InterPro" id="IPR053136">
    <property type="entry name" value="UTP_pyrophosphatase-like"/>
</dbReference>
<protein>
    <submittedName>
        <fullName evidence="2">SprT family zinc-dependent metalloprotease</fullName>
    </submittedName>
</protein>
<keyword evidence="2" id="KW-0482">Metalloprotease</keyword>
<reference evidence="2 3" key="1">
    <citation type="submission" date="2022-11" db="EMBL/GenBank/DDBJ databases">
        <title>Genome sequencing of Acetobacter type strain.</title>
        <authorList>
            <person name="Heo J."/>
            <person name="Lee D."/>
            <person name="Han B.-H."/>
            <person name="Hong S.-B."/>
            <person name="Kwon S.-W."/>
        </authorList>
    </citation>
    <scope>NUCLEOTIDE SEQUENCE [LARGE SCALE GENOMIC DNA]</scope>
    <source>
        <strain evidence="2 3">KACC 21253</strain>
    </source>
</reference>
<accession>A0ABT3QCJ6</accession>
<dbReference type="Pfam" id="PF01863">
    <property type="entry name" value="YgjP-like"/>
    <property type="match status" value="1"/>
</dbReference>
<feature type="domain" description="YgjP-like metallopeptidase" evidence="1">
    <location>
        <begin position="29"/>
        <end position="225"/>
    </location>
</feature>
<dbReference type="CDD" id="cd07344">
    <property type="entry name" value="M48_yhfN_like"/>
    <property type="match status" value="1"/>
</dbReference>
<comment type="caution">
    <text evidence="2">The sequence shown here is derived from an EMBL/GenBank/DDBJ whole genome shotgun (WGS) entry which is preliminary data.</text>
</comment>
<dbReference type="PANTHER" id="PTHR30399">
    <property type="entry name" value="UNCHARACTERIZED PROTEIN YGJP"/>
    <property type="match status" value="1"/>
</dbReference>
<dbReference type="RefSeq" id="WP_265792496.1">
    <property type="nucleotide sequence ID" value="NZ_JAPIUZ010000001.1"/>
</dbReference>
<dbReference type="GO" id="GO:0008237">
    <property type="term" value="F:metallopeptidase activity"/>
    <property type="evidence" value="ECO:0007669"/>
    <property type="project" value="UniProtKB-KW"/>
</dbReference>
<gene>
    <name evidence="2" type="ORF">OQ497_03225</name>
</gene>